<evidence type="ECO:0000313" key="1">
    <source>
        <dbReference type="Proteomes" id="UP000095286"/>
    </source>
</evidence>
<dbReference type="Proteomes" id="UP000095286">
    <property type="component" value="Unplaced"/>
</dbReference>
<protein>
    <submittedName>
        <fullName evidence="2">Uncharacterized protein</fullName>
    </submittedName>
</protein>
<proteinExistence type="predicted"/>
<name>A0AC35TTI9_9BILA</name>
<organism evidence="1 2">
    <name type="scientific">Rhabditophanes sp. KR3021</name>
    <dbReference type="NCBI Taxonomy" id="114890"/>
    <lineage>
        <taxon>Eukaryota</taxon>
        <taxon>Metazoa</taxon>
        <taxon>Ecdysozoa</taxon>
        <taxon>Nematoda</taxon>
        <taxon>Chromadorea</taxon>
        <taxon>Rhabditida</taxon>
        <taxon>Tylenchina</taxon>
        <taxon>Panagrolaimomorpha</taxon>
        <taxon>Strongyloidoidea</taxon>
        <taxon>Alloionematidae</taxon>
        <taxon>Rhabditophanes</taxon>
    </lineage>
</organism>
<sequence length="129" mass="14469">MHYTKVIGVFEVDLIGETGVVLIKVKDTNENNLNPVNFNHKIILQKASVQEFDLAKFKIPFKTLNYAGFKILLALETPSAEIMSLVVIPKVVNQCGESLMKQISDSMYGISFDETTFRKKVSSLLQLDS</sequence>
<evidence type="ECO:0000313" key="2">
    <source>
        <dbReference type="WBParaSite" id="RSKR_0000403700.1"/>
    </source>
</evidence>
<accession>A0AC35TTI9</accession>
<reference evidence="2" key="1">
    <citation type="submission" date="2016-11" db="UniProtKB">
        <authorList>
            <consortium name="WormBaseParasite"/>
        </authorList>
    </citation>
    <scope>IDENTIFICATION</scope>
    <source>
        <strain evidence="2">KR3021</strain>
    </source>
</reference>
<dbReference type="WBParaSite" id="RSKR_0000403700.1">
    <property type="protein sequence ID" value="RSKR_0000403700.1"/>
    <property type="gene ID" value="RSKR_0000403700"/>
</dbReference>